<proteinExistence type="predicted"/>
<protein>
    <submittedName>
        <fullName evidence="1">Uncharacterized protein</fullName>
    </submittedName>
</protein>
<sequence>MDLEREKLPKAPEETVEEIPTEIPEEVEAKEGVKAVKTQITAKVEDGGKPLMESPVTKVTSIEIPKGEDTLEAYSKGDTEDARTWWGASFLRLIKKALHFGWKILGKQ</sequence>
<gene>
    <name evidence="1" type="ORF">A2Z67_05480</name>
</gene>
<comment type="caution">
    <text evidence="1">The sequence shown here is derived from an EMBL/GenBank/DDBJ whole genome shotgun (WGS) entry which is preliminary data.</text>
</comment>
<evidence type="ECO:0000313" key="2">
    <source>
        <dbReference type="Proteomes" id="UP000176939"/>
    </source>
</evidence>
<name>A0A1F7WZ91_9BACT</name>
<dbReference type="EMBL" id="MGFQ01000058">
    <property type="protein sequence ID" value="OGM08057.1"/>
    <property type="molecule type" value="Genomic_DNA"/>
</dbReference>
<accession>A0A1F7WZ91</accession>
<dbReference type="AlphaFoldDB" id="A0A1F7WZ91"/>
<evidence type="ECO:0000313" key="1">
    <source>
        <dbReference type="EMBL" id="OGM08057.1"/>
    </source>
</evidence>
<dbReference type="Proteomes" id="UP000176939">
    <property type="component" value="Unassembled WGS sequence"/>
</dbReference>
<organism evidence="1 2">
    <name type="scientific">Candidatus Woesebacteria bacterium RBG_13_36_22</name>
    <dbReference type="NCBI Taxonomy" id="1802478"/>
    <lineage>
        <taxon>Bacteria</taxon>
        <taxon>Candidatus Woeseibacteriota</taxon>
    </lineage>
</organism>
<reference evidence="1 2" key="1">
    <citation type="journal article" date="2016" name="Nat. Commun.">
        <title>Thousands of microbial genomes shed light on interconnected biogeochemical processes in an aquifer system.</title>
        <authorList>
            <person name="Anantharaman K."/>
            <person name="Brown C.T."/>
            <person name="Hug L.A."/>
            <person name="Sharon I."/>
            <person name="Castelle C.J."/>
            <person name="Probst A.J."/>
            <person name="Thomas B.C."/>
            <person name="Singh A."/>
            <person name="Wilkins M.J."/>
            <person name="Karaoz U."/>
            <person name="Brodie E.L."/>
            <person name="Williams K.H."/>
            <person name="Hubbard S.S."/>
            <person name="Banfield J.F."/>
        </authorList>
    </citation>
    <scope>NUCLEOTIDE SEQUENCE [LARGE SCALE GENOMIC DNA]</scope>
</reference>